<organism evidence="2 3">
    <name type="scientific">Streptomyces poriferorum</name>
    <dbReference type="NCBI Taxonomy" id="2798799"/>
    <lineage>
        <taxon>Bacteria</taxon>
        <taxon>Bacillati</taxon>
        <taxon>Actinomycetota</taxon>
        <taxon>Actinomycetes</taxon>
        <taxon>Kitasatosporales</taxon>
        <taxon>Streptomycetaceae</taxon>
        <taxon>Streptomyces</taxon>
    </lineage>
</organism>
<dbReference type="Proteomes" id="UP001235744">
    <property type="component" value="Chromosome"/>
</dbReference>
<dbReference type="EMBL" id="CP120988">
    <property type="protein sequence ID" value="WLQ59739.1"/>
    <property type="molecule type" value="Genomic_DNA"/>
</dbReference>
<evidence type="ECO:0000256" key="1">
    <source>
        <dbReference type="SAM" id="MobiDB-lite"/>
    </source>
</evidence>
<gene>
    <name evidence="2" type="ORF">P8A19_31840</name>
</gene>
<keyword evidence="3" id="KW-1185">Reference proteome</keyword>
<sequence length="263" mass="28611">MIAASVLAGVSAVIVSFITGLGSSIQGLVTDVLTDEKKPAASAPPHTEPAVPVKVVVMPEEGGSFLVSEQRVTSPEDRAVLINGATTQEEWERLLRKIKATSIHMTAYKVAVTNVSSSPVRVMDIVPVITRRSKAIHTTMIEPLGGMASDSIPVQLNLDNRFPKYTQDGKPYFTSESQVLKAGEGFVMAVEAKLLGGEYVEYHLKVNYLDKKGSQHSLEVKEPGTGVGIFRVSGSVDDTEYTDYWGPTKDGQGRRLYSRKERE</sequence>
<accession>A0ABY9IYD2</accession>
<evidence type="ECO:0000313" key="2">
    <source>
        <dbReference type="EMBL" id="WLQ59739.1"/>
    </source>
</evidence>
<dbReference type="RefSeq" id="WP_306069676.1">
    <property type="nucleotide sequence ID" value="NZ_CP120988.1"/>
</dbReference>
<protein>
    <submittedName>
        <fullName evidence="2">Uncharacterized protein</fullName>
    </submittedName>
</protein>
<feature type="region of interest" description="Disordered" evidence="1">
    <location>
        <begin position="243"/>
        <end position="263"/>
    </location>
</feature>
<evidence type="ECO:0000313" key="3">
    <source>
        <dbReference type="Proteomes" id="UP001235744"/>
    </source>
</evidence>
<reference evidence="2 3" key="1">
    <citation type="submission" date="2023-03" db="EMBL/GenBank/DDBJ databases">
        <title>Isolation and description of six Streptomyces strains from soil environments, able to metabolize different microbial glucans.</title>
        <authorList>
            <person name="Widen T."/>
            <person name="Larsbrink J."/>
        </authorList>
    </citation>
    <scope>NUCLEOTIDE SEQUENCE [LARGE SCALE GENOMIC DNA]</scope>
    <source>
        <strain evidence="2 3">Alt2</strain>
    </source>
</reference>
<name>A0ABY9IYD2_9ACTN</name>
<proteinExistence type="predicted"/>